<comment type="caution">
    <text evidence="2">The sequence shown here is derived from an EMBL/GenBank/DDBJ whole genome shotgun (WGS) entry which is preliminary data.</text>
</comment>
<dbReference type="EMBL" id="JFKE01000004">
    <property type="protein sequence ID" value="KAJ55701.1"/>
    <property type="molecule type" value="Genomic_DNA"/>
</dbReference>
<dbReference type="Proteomes" id="UP000026249">
    <property type="component" value="Unassembled WGS sequence"/>
</dbReference>
<sequence length="124" mass="13021">MTVGSVPAFAQSVNLAAIRAQCVSADACKQAVAAAIQALKDAGAPQSVINEAVGEIAAEVIEIAQETDVLDVVDVVEVLEEVQEESTYEDQIEEIAEIIEEIEEEGLDEVETDDIEDSGSSEAG</sequence>
<dbReference type="AlphaFoldDB" id="A0A037ZLH9"/>
<proteinExistence type="predicted"/>
<accession>A0A037ZLH9</accession>
<reference evidence="2 3" key="1">
    <citation type="submission" date="2014-03" db="EMBL/GenBank/DDBJ databases">
        <title>Draft Genome Sequence of Actibacterium mucosum KCTC 23349, a Marine Alphaproteobacterium with Complex Ionic Requirements Isolated from Mediterranean Seawater at Malvarrosa Beach, Valencia, Spain.</title>
        <authorList>
            <person name="Arahal D.R."/>
            <person name="Shao Z."/>
            <person name="Lai Q."/>
            <person name="Pujalte M.J."/>
        </authorList>
    </citation>
    <scope>NUCLEOTIDE SEQUENCE [LARGE SCALE GENOMIC DNA]</scope>
    <source>
        <strain evidence="2 3">KCTC 23349</strain>
    </source>
</reference>
<evidence type="ECO:0000256" key="1">
    <source>
        <dbReference type="SAM" id="MobiDB-lite"/>
    </source>
</evidence>
<keyword evidence="3" id="KW-1185">Reference proteome</keyword>
<feature type="region of interest" description="Disordered" evidence="1">
    <location>
        <begin position="103"/>
        <end position="124"/>
    </location>
</feature>
<gene>
    <name evidence="2" type="ORF">ACMU_13525</name>
</gene>
<evidence type="ECO:0000313" key="2">
    <source>
        <dbReference type="EMBL" id="KAJ55701.1"/>
    </source>
</evidence>
<organism evidence="2 3">
    <name type="scientific">Actibacterium mucosum KCTC 23349</name>
    <dbReference type="NCBI Taxonomy" id="1454373"/>
    <lineage>
        <taxon>Bacteria</taxon>
        <taxon>Pseudomonadati</taxon>
        <taxon>Pseudomonadota</taxon>
        <taxon>Alphaproteobacteria</taxon>
        <taxon>Rhodobacterales</taxon>
        <taxon>Roseobacteraceae</taxon>
        <taxon>Actibacterium</taxon>
    </lineage>
</organism>
<evidence type="ECO:0000313" key="3">
    <source>
        <dbReference type="Proteomes" id="UP000026249"/>
    </source>
</evidence>
<name>A0A037ZLH9_9RHOB</name>
<protein>
    <submittedName>
        <fullName evidence="2">Uncharacterized protein</fullName>
    </submittedName>
</protein>
<dbReference type="STRING" id="1454373.ACMU_13525"/>